<dbReference type="CDD" id="cd12148">
    <property type="entry name" value="fungal_TF_MHR"/>
    <property type="match status" value="1"/>
</dbReference>
<evidence type="ECO:0000256" key="7">
    <source>
        <dbReference type="SAM" id="MobiDB-lite"/>
    </source>
</evidence>
<dbReference type="Pfam" id="PF00233">
    <property type="entry name" value="PDEase_I"/>
    <property type="match status" value="1"/>
</dbReference>
<feature type="compositionally biased region" description="Polar residues" evidence="7">
    <location>
        <begin position="694"/>
        <end position="717"/>
    </location>
</feature>
<feature type="compositionally biased region" description="Low complexity" evidence="7">
    <location>
        <begin position="98"/>
        <end position="107"/>
    </location>
</feature>
<organism evidence="9 10">
    <name type="scientific">Fusarium torulosum</name>
    <dbReference type="NCBI Taxonomy" id="33205"/>
    <lineage>
        <taxon>Eukaryota</taxon>
        <taxon>Fungi</taxon>
        <taxon>Dikarya</taxon>
        <taxon>Ascomycota</taxon>
        <taxon>Pezizomycotina</taxon>
        <taxon>Sordariomycetes</taxon>
        <taxon>Hypocreomycetidae</taxon>
        <taxon>Hypocreales</taxon>
        <taxon>Nectriaceae</taxon>
        <taxon>Fusarium</taxon>
    </lineage>
</organism>
<dbReference type="InterPro" id="IPR003607">
    <property type="entry name" value="HD/PDEase_dom"/>
</dbReference>
<keyword evidence="6" id="KW-0479">Metal-binding</keyword>
<protein>
    <recommendedName>
        <fullName evidence="6">Phosphodiesterase</fullName>
        <ecNumber evidence="6">3.1.4.-</ecNumber>
    </recommendedName>
</protein>
<keyword evidence="1" id="KW-0862">Zinc</keyword>
<dbReference type="Pfam" id="PF04082">
    <property type="entry name" value="Fungal_trans"/>
    <property type="match status" value="1"/>
</dbReference>
<dbReference type="CDD" id="cd00077">
    <property type="entry name" value="HDc"/>
    <property type="match status" value="1"/>
</dbReference>
<evidence type="ECO:0000313" key="10">
    <source>
        <dbReference type="Proteomes" id="UP001187734"/>
    </source>
</evidence>
<keyword evidence="2" id="KW-0805">Transcription regulation</keyword>
<dbReference type="SMART" id="SM00471">
    <property type="entry name" value="HDc"/>
    <property type="match status" value="1"/>
</dbReference>
<keyword evidence="4" id="KW-0804">Transcription</keyword>
<dbReference type="InterPro" id="IPR002073">
    <property type="entry name" value="PDEase_catalytic_dom"/>
</dbReference>
<dbReference type="SMART" id="SM00906">
    <property type="entry name" value="Fungal_trans"/>
    <property type="match status" value="1"/>
</dbReference>
<dbReference type="GO" id="GO:0007165">
    <property type="term" value="P:signal transduction"/>
    <property type="evidence" value="ECO:0007669"/>
    <property type="project" value="InterPro"/>
</dbReference>
<dbReference type="GO" id="GO:0006351">
    <property type="term" value="P:DNA-templated transcription"/>
    <property type="evidence" value="ECO:0007669"/>
    <property type="project" value="InterPro"/>
</dbReference>
<proteinExistence type="inferred from homology"/>
<sequence>MERAACHVIYVNRNVSEDGLIRGTSGDSASDWATDEARQVVQPLLDAFGDVHICASGGACLVKLFELQEGSMLDLKPTLVLLDTPSDDPVPGSRRRASSPSPSCNSSAENLDIHTPDEDLYGLGLLQKIITEAHLRGMSKLVVPIPVISNNDPEHSPTNGQMTDGTIEQKALPLGSLDTNRQLIRRCLDLGAVDVIICPMSTKCITSLEICAYRAHRDAAKEQSTLLEIRQGRKRSWVGVNEEKPFAYLREAMVSGLMKGICRLGTSDDQINNAHVAVSSERQSVIAEAIGSWRFCAHSFTDDELLVAAMDMFRHALAMPELERWRIHADQLISFLVACRAAYNNFVPYHNFRHVVDVLQATFNFLVHIGSLAPYPSGTESRPMPEKSPMASLITPFEALTLLITAIGHDVGHPGVNNGFLVTLNAPLAQLYNDRSVLESFHCAAYSQILRRYWPSAFEDTKMRNLMISSILATDMGLHFDYMKRLGDVQDRLQVSNSTDGWNGRQTEENKSLACSLLIKCADISNVARNHEIALQWTYILSEEFSRQASMESELSIPSSLMTPPKQDMISLAKGQLGFMNLFATPLFQGVADIMPAMQYTVDELEMNKSLFELKLQQEKEKQPLDDPVRRRLLKEGTFSPRTMSFAVPQEEEKEEKRDMAPLFEALDRASDTTPVGNGELPMPRPERDDLSPADSQRTMGPSSTNGTGMDTLESNGSASTFDAVRELANSDPFQAQTRRDSAKQRSSETTEGSVSGACSGDWASQATSATTGKMPMSPSTRGTSIVSGDSTEHAVGIPKINVDSASLKESSGTLRQDSSPIDDETRSDASTTGGSIGRAEGKSLRKKTTPATPRASLWPEDTIDPITRPSSSVGHYHHGSPSTLQDSAENEETYETRNLADFIGQDLPKVGEISRSERLYFIGTEFSNLNYLVRHRALRMEQKDVLHFGTRRLARKVPSVPEEALKLPPKALADELVRAYFVHVNRGFPIVDEDEFMESYNGSDVPKLVSLTLLNAIFLVGAHVLSSTREDCRANTYVFFRRAKLLFDYRFEQHRETYLQVALLLTWQCDNLEDIVSNTWYWVGVAARTSFGMGMHRDATSSTLNTVDKRQWVRLWWCLFQFDVMVSASFGRPQAINLEESDTPMLEEAHFEGIPQGNASFAIEHTKLCIIFSRAMRRRVAIRATEADRAAATEQADQELAEFITQLPQSLQLSQPNPDTWQAILHLSYNNFLILLHRPRPRPHQDPSQFSPQAATDLSICGDAVVAVNSILESLRARNTLCDLWLPSVHVLFTCLLHVASELNSPNPLVVAKASRMFDSLLDVLRDISQYWIYAKSLLRLFEERTMWNKRQRSHAHGSLQERTSKQNSSDFSSSSFSSRASTLRDHTGTHNNTMGEAVTDLQPSSTQISGEPAFGFNFDFGGVMQQGLPYSDGFVENGLDMTGNGEAMNLLPVPSVLEFLLAGVDNQYDF</sequence>
<accession>A0AAE8M2R7</accession>
<reference evidence="9" key="1">
    <citation type="submission" date="2018-03" db="EMBL/GenBank/DDBJ databases">
        <authorList>
            <person name="Guldener U."/>
        </authorList>
    </citation>
    <scope>NUCLEOTIDE SEQUENCE</scope>
</reference>
<dbReference type="SUPFAM" id="SSF109604">
    <property type="entry name" value="HD-domain/PDEase-like"/>
    <property type="match status" value="1"/>
</dbReference>
<evidence type="ECO:0000313" key="9">
    <source>
        <dbReference type="EMBL" id="SPJ73002.1"/>
    </source>
</evidence>
<dbReference type="Gene3D" id="1.10.1300.10">
    <property type="entry name" value="3'5'-cyclic nucleotide phosphodiesterase, catalytic domain"/>
    <property type="match status" value="1"/>
</dbReference>
<evidence type="ECO:0000256" key="6">
    <source>
        <dbReference type="RuleBase" id="RU363067"/>
    </source>
</evidence>
<dbReference type="InterPro" id="IPR052073">
    <property type="entry name" value="Amide_Lactam_Regulators"/>
</dbReference>
<feature type="compositionally biased region" description="Polar residues" evidence="7">
    <location>
        <begin position="763"/>
        <end position="790"/>
    </location>
</feature>
<feature type="region of interest" description="Disordered" evidence="7">
    <location>
        <begin position="84"/>
        <end position="111"/>
    </location>
</feature>
<evidence type="ECO:0000256" key="4">
    <source>
        <dbReference type="ARBA" id="ARBA00023163"/>
    </source>
</evidence>
<evidence type="ECO:0000256" key="5">
    <source>
        <dbReference type="ARBA" id="ARBA00023242"/>
    </source>
</evidence>
<name>A0AAE8M2R7_9HYPO</name>
<dbReference type="Proteomes" id="UP001187734">
    <property type="component" value="Unassembled WGS sequence"/>
</dbReference>
<comment type="cofactor">
    <cofactor evidence="6">
        <name>a divalent metal cation</name>
        <dbReference type="ChEBI" id="CHEBI:60240"/>
    </cofactor>
    <text evidence="6">Binds 2 divalent metal cations per subunit. Site 1 may preferentially bind zinc ions, while site 2 has a preference for magnesium and/or manganese ions.</text>
</comment>
<keyword evidence="3" id="KW-0238">DNA-binding</keyword>
<feature type="region of interest" description="Disordered" evidence="7">
    <location>
        <begin position="731"/>
        <end position="894"/>
    </location>
</feature>
<dbReference type="PROSITE" id="PS51845">
    <property type="entry name" value="PDEASE_I_2"/>
    <property type="match status" value="1"/>
</dbReference>
<comment type="similarity">
    <text evidence="6">Belongs to the cyclic nucleotide phosphodiesterase family.</text>
</comment>
<feature type="compositionally biased region" description="Low complexity" evidence="7">
    <location>
        <begin position="1370"/>
        <end position="1380"/>
    </location>
</feature>
<feature type="domain" description="PDEase" evidence="8">
    <location>
        <begin position="266"/>
        <end position="619"/>
    </location>
</feature>
<feature type="compositionally biased region" description="Polar residues" evidence="7">
    <location>
        <begin position="804"/>
        <end position="820"/>
    </location>
</feature>
<feature type="region of interest" description="Disordered" evidence="7">
    <location>
        <begin position="1354"/>
        <end position="1407"/>
    </location>
</feature>
<dbReference type="GO" id="GO:0003677">
    <property type="term" value="F:DNA binding"/>
    <property type="evidence" value="ECO:0007669"/>
    <property type="project" value="UniProtKB-KW"/>
</dbReference>
<dbReference type="InterPro" id="IPR007219">
    <property type="entry name" value="XnlR_reg_dom"/>
</dbReference>
<comment type="caution">
    <text evidence="9">The sequence shown here is derived from an EMBL/GenBank/DDBJ whole genome shotgun (WGS) entry which is preliminary data.</text>
</comment>
<evidence type="ECO:0000256" key="2">
    <source>
        <dbReference type="ARBA" id="ARBA00023015"/>
    </source>
</evidence>
<dbReference type="GO" id="GO:0004114">
    <property type="term" value="F:3',5'-cyclic-nucleotide phosphodiesterase activity"/>
    <property type="evidence" value="ECO:0007669"/>
    <property type="project" value="InterPro"/>
</dbReference>
<dbReference type="PANTHER" id="PTHR47171:SF4">
    <property type="entry name" value="ACETAMIDASE REGULATORY PROTEIN"/>
    <property type="match status" value="1"/>
</dbReference>
<keyword evidence="6" id="KW-0378">Hydrolase</keyword>
<feature type="compositionally biased region" description="Basic and acidic residues" evidence="7">
    <location>
        <begin position="738"/>
        <end position="749"/>
    </location>
</feature>
<dbReference type="EC" id="3.1.4.-" evidence="6"/>
<dbReference type="InterPro" id="IPR036971">
    <property type="entry name" value="PDEase_catalytic_dom_sf"/>
</dbReference>
<feature type="region of interest" description="Disordered" evidence="7">
    <location>
        <begin position="666"/>
        <end position="717"/>
    </location>
</feature>
<evidence type="ECO:0000259" key="8">
    <source>
        <dbReference type="PROSITE" id="PS51845"/>
    </source>
</evidence>
<dbReference type="PROSITE" id="PS00126">
    <property type="entry name" value="PDEASE_I_1"/>
    <property type="match status" value="1"/>
</dbReference>
<dbReference type="InterPro" id="IPR023174">
    <property type="entry name" value="PDEase_CS"/>
</dbReference>
<dbReference type="EMBL" id="ONZP01000086">
    <property type="protein sequence ID" value="SPJ73002.1"/>
    <property type="molecule type" value="Genomic_DNA"/>
</dbReference>
<dbReference type="GO" id="GO:0008270">
    <property type="term" value="F:zinc ion binding"/>
    <property type="evidence" value="ECO:0007669"/>
    <property type="project" value="InterPro"/>
</dbReference>
<keyword evidence="10" id="KW-1185">Reference proteome</keyword>
<dbReference type="PANTHER" id="PTHR47171">
    <property type="entry name" value="FARA-RELATED"/>
    <property type="match status" value="1"/>
</dbReference>
<evidence type="ECO:0000256" key="1">
    <source>
        <dbReference type="ARBA" id="ARBA00022833"/>
    </source>
</evidence>
<keyword evidence="5" id="KW-0539">Nucleus</keyword>
<evidence type="ECO:0000256" key="3">
    <source>
        <dbReference type="ARBA" id="ARBA00023125"/>
    </source>
</evidence>
<gene>
    <name evidence="9" type="ORF">FTOL_02731</name>
</gene>